<keyword evidence="3" id="KW-0812">Transmembrane</keyword>
<evidence type="ECO:0000256" key="2">
    <source>
        <dbReference type="SAM" id="MobiDB-lite"/>
    </source>
</evidence>
<name>A0A2S6HA00_9GAMM</name>
<keyword evidence="3" id="KW-0472">Membrane</keyword>
<sequence length="409" mass="45501">MQTYLPLIKAMLSEWYLFTLNNALYAAVLATAVWLLTAILYSIRIASIKRGQIAGEKAAIKTLNATQQQLQLSQEELATAVEQMEKAQSAAQDETQRALALEQLIYQRNQQVAGTIQTLATSFDLGERPLLASEDVKAEPLWQQHDKVIMQLIERLRTEQQAKIELQQTCQEATAKLSEKESLLNALKSTLDNHTGQLSKLEQALEEQKSMLQQQNDSQQALSDTLKNFQPVATPPVEPKVEPKAEPTPETFRAVNDWQLPTQAVESPSFESPLVAPQPAQDKQVEQINAEPQAAVSRQVEETPVEWVTTVEAATPVRPDIKPQLADEEEPYASLDLEQQPVIHAKGSLGKIKNLFGKKQQPVKTEPQWTAAKSDETLPSATKQQSDDEAKKTPGKLKGFYSKFTSKGK</sequence>
<feature type="coiled-coil region" evidence="1">
    <location>
        <begin position="149"/>
        <end position="222"/>
    </location>
</feature>
<dbReference type="EMBL" id="PTIZ01000010">
    <property type="protein sequence ID" value="PPK74246.1"/>
    <property type="molecule type" value="Genomic_DNA"/>
</dbReference>
<keyword evidence="3" id="KW-1133">Transmembrane helix</keyword>
<keyword evidence="1" id="KW-0175">Coiled coil</keyword>
<organism evidence="4 5">
    <name type="scientific">Methylobacter tundripaludum</name>
    <dbReference type="NCBI Taxonomy" id="173365"/>
    <lineage>
        <taxon>Bacteria</taxon>
        <taxon>Pseudomonadati</taxon>
        <taxon>Pseudomonadota</taxon>
        <taxon>Gammaproteobacteria</taxon>
        <taxon>Methylococcales</taxon>
        <taxon>Methylococcaceae</taxon>
        <taxon>Methylobacter</taxon>
    </lineage>
</organism>
<evidence type="ECO:0000313" key="5">
    <source>
        <dbReference type="Proteomes" id="UP000240010"/>
    </source>
</evidence>
<proteinExistence type="predicted"/>
<evidence type="ECO:0000256" key="3">
    <source>
        <dbReference type="SAM" id="Phobius"/>
    </source>
</evidence>
<feature type="region of interest" description="Disordered" evidence="2">
    <location>
        <begin position="358"/>
        <end position="409"/>
    </location>
</feature>
<protein>
    <submittedName>
        <fullName evidence="4">Uncharacterized protein</fullName>
    </submittedName>
</protein>
<accession>A0A2S6HA00</accession>
<comment type="caution">
    <text evidence="4">The sequence shown here is derived from an EMBL/GenBank/DDBJ whole genome shotgun (WGS) entry which is preliminary data.</text>
</comment>
<feature type="coiled-coil region" evidence="1">
    <location>
        <begin position="63"/>
        <end position="104"/>
    </location>
</feature>
<evidence type="ECO:0000313" key="4">
    <source>
        <dbReference type="EMBL" id="PPK74246.1"/>
    </source>
</evidence>
<dbReference type="RefSeq" id="WP_104429885.1">
    <property type="nucleotide sequence ID" value="NZ_PTIZ01000010.1"/>
</dbReference>
<evidence type="ECO:0000256" key="1">
    <source>
        <dbReference type="SAM" id="Coils"/>
    </source>
</evidence>
<gene>
    <name evidence="4" type="ORF">B0F87_11041</name>
</gene>
<dbReference type="Proteomes" id="UP000240010">
    <property type="component" value="Unassembled WGS sequence"/>
</dbReference>
<dbReference type="AlphaFoldDB" id="A0A2S6HA00"/>
<reference evidence="4 5" key="1">
    <citation type="submission" date="2018-02" db="EMBL/GenBank/DDBJ databases">
        <title>Subsurface microbial communities from deep shales in Ohio and West Virginia, USA.</title>
        <authorList>
            <person name="Wrighton K."/>
        </authorList>
    </citation>
    <scope>NUCLEOTIDE SEQUENCE [LARGE SCALE GENOMIC DNA]</scope>
    <source>
        <strain evidence="4 5">OWC-DMM</strain>
    </source>
</reference>
<feature type="transmembrane region" description="Helical" evidence="3">
    <location>
        <begin position="23"/>
        <end position="43"/>
    </location>
</feature>